<dbReference type="Proteomes" id="UP000789405">
    <property type="component" value="Unassembled WGS sequence"/>
</dbReference>
<dbReference type="SUPFAM" id="SSF56752">
    <property type="entry name" value="D-aminoacid aminotransferase-like PLP-dependent enzymes"/>
    <property type="match status" value="1"/>
</dbReference>
<dbReference type="Pfam" id="PF01063">
    <property type="entry name" value="Aminotran_4"/>
    <property type="match status" value="1"/>
</dbReference>
<accession>A0A9N9INJ1</accession>
<reference evidence="2" key="1">
    <citation type="submission" date="2021-06" db="EMBL/GenBank/DDBJ databases">
        <authorList>
            <person name="Kallberg Y."/>
            <person name="Tangrot J."/>
            <person name="Rosling A."/>
        </authorList>
    </citation>
    <scope>NUCLEOTIDE SEQUENCE</scope>
    <source>
        <strain evidence="2">MA453B</strain>
    </source>
</reference>
<evidence type="ECO:0000313" key="3">
    <source>
        <dbReference type="Proteomes" id="UP000789405"/>
    </source>
</evidence>
<dbReference type="Gene3D" id="3.20.10.10">
    <property type="entry name" value="D-amino Acid Aminotransferase, subunit A, domain 2"/>
    <property type="match status" value="1"/>
</dbReference>
<proteinExistence type="inferred from homology"/>
<dbReference type="Gene3D" id="3.30.470.10">
    <property type="match status" value="1"/>
</dbReference>
<dbReference type="AlphaFoldDB" id="A0A9N9INJ1"/>
<feature type="non-terminal residue" evidence="2">
    <location>
        <position position="243"/>
    </location>
</feature>
<dbReference type="PANTHER" id="PTHR42743">
    <property type="entry name" value="AMINO-ACID AMINOTRANSFERASE"/>
    <property type="match status" value="1"/>
</dbReference>
<comment type="similarity">
    <text evidence="1">Belongs to the class-IV pyridoxal-phosphate-dependent aminotransferase family.</text>
</comment>
<name>A0A9N9INJ1_9GLOM</name>
<dbReference type="InterPro" id="IPR043131">
    <property type="entry name" value="BCAT-like_N"/>
</dbReference>
<comment type="caution">
    <text evidence="2">The sequence shown here is derived from an EMBL/GenBank/DDBJ whole genome shotgun (WGS) entry which is preliminary data.</text>
</comment>
<keyword evidence="3" id="KW-1185">Reference proteome</keyword>
<sequence>MDCSEFELLESILYEPPDGFFLLDKHLSRLRNSAKFFFQDPNYGFFENCTSLEFSKTVKARLIQHVESLDKDVKQRVRLTVSKDGEIDITSATLDKLYTPALLEEPLKIKLDTTFTPSDNIFLTHKTTNRKVYDEARKRLGLGPKPGSDSKNNIFDTLLFNEKNEITECSISNIAVQFYDENKKLFWKTPKVECGLLPGVMRENLIQKGEITHGVISVEEIKAAQLEGRKIKCFNSVRKEFLV</sequence>
<organism evidence="2 3">
    <name type="scientific">Dentiscutata erythropus</name>
    <dbReference type="NCBI Taxonomy" id="1348616"/>
    <lineage>
        <taxon>Eukaryota</taxon>
        <taxon>Fungi</taxon>
        <taxon>Fungi incertae sedis</taxon>
        <taxon>Mucoromycota</taxon>
        <taxon>Glomeromycotina</taxon>
        <taxon>Glomeromycetes</taxon>
        <taxon>Diversisporales</taxon>
        <taxon>Gigasporaceae</taxon>
        <taxon>Dentiscutata</taxon>
    </lineage>
</organism>
<dbReference type="InterPro" id="IPR001544">
    <property type="entry name" value="Aminotrans_IV"/>
</dbReference>
<dbReference type="InterPro" id="IPR043132">
    <property type="entry name" value="BCAT-like_C"/>
</dbReference>
<dbReference type="EMBL" id="CAJVPY010013681">
    <property type="protein sequence ID" value="CAG8742086.1"/>
    <property type="molecule type" value="Genomic_DNA"/>
</dbReference>
<gene>
    <name evidence="2" type="ORF">DERYTH_LOCUS16096</name>
</gene>
<dbReference type="GO" id="GO:0003824">
    <property type="term" value="F:catalytic activity"/>
    <property type="evidence" value="ECO:0007669"/>
    <property type="project" value="InterPro"/>
</dbReference>
<dbReference type="PANTHER" id="PTHR42743:SF11">
    <property type="entry name" value="AMINODEOXYCHORISMATE LYASE"/>
    <property type="match status" value="1"/>
</dbReference>
<protein>
    <submittedName>
        <fullName evidence="2">5426_t:CDS:1</fullName>
    </submittedName>
</protein>
<dbReference type="OrthoDB" id="64220at2759"/>
<dbReference type="InterPro" id="IPR036038">
    <property type="entry name" value="Aminotransferase-like"/>
</dbReference>
<evidence type="ECO:0000256" key="1">
    <source>
        <dbReference type="ARBA" id="ARBA00009320"/>
    </source>
</evidence>
<evidence type="ECO:0000313" key="2">
    <source>
        <dbReference type="EMBL" id="CAG8742086.1"/>
    </source>
</evidence>
<dbReference type="GO" id="GO:0046394">
    <property type="term" value="P:carboxylic acid biosynthetic process"/>
    <property type="evidence" value="ECO:0007669"/>
    <property type="project" value="UniProtKB-ARBA"/>
</dbReference>
<dbReference type="InterPro" id="IPR050571">
    <property type="entry name" value="Class-IV_PLP-Dep_Aminotrnsfr"/>
</dbReference>